<organism evidence="2">
    <name type="scientific">Nitrosopumivirus cobalaminus</name>
    <dbReference type="NCBI Taxonomy" id="3158414"/>
    <lineage>
        <taxon>Viruses</taxon>
    </lineage>
</organism>
<keyword evidence="1" id="KW-0472">Membrane</keyword>
<keyword evidence="1" id="KW-1133">Transmembrane helix</keyword>
<keyword evidence="1" id="KW-0812">Transmembrane</keyword>
<name>A0AAU7N445_9VIRU</name>
<feature type="transmembrane region" description="Helical" evidence="1">
    <location>
        <begin position="6"/>
        <end position="25"/>
    </location>
</feature>
<evidence type="ECO:0000313" key="2">
    <source>
        <dbReference type="EMBL" id="XBQ68745.1"/>
    </source>
</evidence>
<protein>
    <submittedName>
        <fullName evidence="2">Uncharacterized protein</fullName>
    </submittedName>
</protein>
<dbReference type="EMBL" id="PP848464">
    <property type="protein sequence ID" value="XBQ68745.1"/>
    <property type="molecule type" value="Genomic_DNA"/>
</dbReference>
<sequence>MTEFKFFVISATLAVTFLTGIVYIVNESTKIIQLT</sequence>
<proteinExistence type="predicted"/>
<evidence type="ECO:0000256" key="1">
    <source>
        <dbReference type="SAM" id="Phobius"/>
    </source>
</evidence>
<gene>
    <name evidence="2" type="ORF">ZGOWGMRN_CDS_0008</name>
</gene>
<reference evidence="2" key="1">
    <citation type="submission" date="2024-05" db="EMBL/GenBank/DDBJ databases">
        <title>The simplest Porifera holobiont: glass sponge Aphrocallistes beatrix thrives with only two symbionts.</title>
        <authorList>
            <person name="N Garritano A."/>
            <person name="A Allen M."/>
            <person name="Thomas T."/>
        </authorList>
    </citation>
    <scope>NUCLEOTIDE SEQUENCE</scope>
    <source>
        <strain evidence="2">AB1</strain>
    </source>
</reference>
<accession>A0AAU7N445</accession>